<dbReference type="Gene3D" id="3.90.1140.10">
    <property type="entry name" value="Cyclic phosphodiesterase"/>
    <property type="match status" value="1"/>
</dbReference>
<comment type="function">
    <text evidence="2">Hydrolyzes RNA 2',3'-cyclic phosphodiester to an RNA 2'-phosphomonoester.</text>
</comment>
<dbReference type="RefSeq" id="WP_103381509.1">
    <property type="nucleotide sequence ID" value="NZ_BAABKS010000067.1"/>
</dbReference>
<dbReference type="Pfam" id="PF13563">
    <property type="entry name" value="2_5_RNA_ligase2"/>
    <property type="match status" value="1"/>
</dbReference>
<dbReference type="HAMAP" id="MF_01940">
    <property type="entry name" value="RNA_CPDase"/>
    <property type="match status" value="1"/>
</dbReference>
<dbReference type="PANTHER" id="PTHR35561">
    <property type="entry name" value="RNA 2',3'-CYCLIC PHOSPHODIESTERASE"/>
    <property type="match status" value="1"/>
</dbReference>
<feature type="active site" description="Proton donor" evidence="2">
    <location>
        <position position="40"/>
    </location>
</feature>
<dbReference type="SUPFAM" id="SSF55144">
    <property type="entry name" value="LigT-like"/>
    <property type="match status" value="1"/>
</dbReference>
<comment type="catalytic activity">
    <reaction evidence="2">
        <text>a 3'-end 2',3'-cyclophospho-ribonucleotide-RNA + H2O = a 3'-end 2'-phospho-ribonucleotide-RNA + H(+)</text>
        <dbReference type="Rhea" id="RHEA:11828"/>
        <dbReference type="Rhea" id="RHEA-COMP:10464"/>
        <dbReference type="Rhea" id="RHEA-COMP:17353"/>
        <dbReference type="ChEBI" id="CHEBI:15377"/>
        <dbReference type="ChEBI" id="CHEBI:15378"/>
        <dbReference type="ChEBI" id="CHEBI:83064"/>
        <dbReference type="ChEBI" id="CHEBI:173113"/>
        <dbReference type="EC" id="3.1.4.58"/>
    </reaction>
</comment>
<evidence type="ECO:0000256" key="1">
    <source>
        <dbReference type="ARBA" id="ARBA00022801"/>
    </source>
</evidence>
<sequence length="186" mass="20460">MRLFVALWPSADTVATLDAALGPARAGHPALRWVAPERWHVTLAFLGEVADDRRDDLEERLGRAARRAAPLRTVVDGAGRFGDRTLWARVAGDRDRLRRLAQASAAAARRARIPVDAKAFRPHLTLATARPPRSVRPAAAELDPVLRNGPEDVVDRMCLVRSDLGQGPNRTPRYETVSEWLLGGAR</sequence>
<accession>A0ABW3VD58</accession>
<name>A0ABW3VD58_9PSEU</name>
<feature type="short sequence motif" description="HXTX 2" evidence="2">
    <location>
        <begin position="123"/>
        <end position="126"/>
    </location>
</feature>
<feature type="short sequence motif" description="HXTX 1" evidence="2">
    <location>
        <begin position="40"/>
        <end position="43"/>
    </location>
</feature>
<reference evidence="4" key="1">
    <citation type="journal article" date="2019" name="Int. J. Syst. Evol. Microbiol.">
        <title>The Global Catalogue of Microorganisms (GCM) 10K type strain sequencing project: providing services to taxonomists for standard genome sequencing and annotation.</title>
        <authorList>
            <consortium name="The Broad Institute Genomics Platform"/>
            <consortium name="The Broad Institute Genome Sequencing Center for Infectious Disease"/>
            <person name="Wu L."/>
            <person name="Ma J."/>
        </authorList>
    </citation>
    <scope>NUCLEOTIDE SEQUENCE [LARGE SCALE GENOMIC DNA]</scope>
    <source>
        <strain evidence="4">CCUG 49018</strain>
    </source>
</reference>
<dbReference type="NCBIfam" id="TIGR02258">
    <property type="entry name" value="2_5_ligase"/>
    <property type="match status" value="1"/>
</dbReference>
<organism evidence="3 4">
    <name type="scientific">Pseudonocardia benzenivorans</name>
    <dbReference type="NCBI Taxonomy" id="228005"/>
    <lineage>
        <taxon>Bacteria</taxon>
        <taxon>Bacillati</taxon>
        <taxon>Actinomycetota</taxon>
        <taxon>Actinomycetes</taxon>
        <taxon>Pseudonocardiales</taxon>
        <taxon>Pseudonocardiaceae</taxon>
        <taxon>Pseudonocardia</taxon>
    </lineage>
</organism>
<evidence type="ECO:0000256" key="2">
    <source>
        <dbReference type="HAMAP-Rule" id="MF_01940"/>
    </source>
</evidence>
<protein>
    <recommendedName>
        <fullName evidence="2">RNA 2',3'-cyclic phosphodiesterase</fullName>
        <shortName evidence="2">RNA 2',3'-CPDase</shortName>
        <ecNumber evidence="2">3.1.4.58</ecNumber>
    </recommendedName>
</protein>
<comment type="caution">
    <text evidence="3">The sequence shown here is derived from an EMBL/GenBank/DDBJ whole genome shotgun (WGS) entry which is preliminary data.</text>
</comment>
<keyword evidence="1 2" id="KW-0378">Hydrolase</keyword>
<dbReference type="InterPro" id="IPR004175">
    <property type="entry name" value="RNA_CPDase"/>
</dbReference>
<gene>
    <name evidence="3" type="primary">thpR</name>
    <name evidence="3" type="ORF">ACFQ34_06010</name>
</gene>
<dbReference type="Proteomes" id="UP001597182">
    <property type="component" value="Unassembled WGS sequence"/>
</dbReference>
<dbReference type="EC" id="3.1.4.58" evidence="2"/>
<evidence type="ECO:0000313" key="3">
    <source>
        <dbReference type="EMBL" id="MFD1232833.1"/>
    </source>
</evidence>
<keyword evidence="4" id="KW-1185">Reference proteome</keyword>
<evidence type="ECO:0000313" key="4">
    <source>
        <dbReference type="Proteomes" id="UP001597182"/>
    </source>
</evidence>
<proteinExistence type="inferred from homology"/>
<dbReference type="EMBL" id="JBHTMB010000040">
    <property type="protein sequence ID" value="MFD1232833.1"/>
    <property type="molecule type" value="Genomic_DNA"/>
</dbReference>
<feature type="active site" description="Proton acceptor" evidence="2">
    <location>
        <position position="123"/>
    </location>
</feature>
<dbReference type="PANTHER" id="PTHR35561:SF1">
    <property type="entry name" value="RNA 2',3'-CYCLIC PHOSPHODIESTERASE"/>
    <property type="match status" value="1"/>
</dbReference>
<comment type="similarity">
    <text evidence="2">Belongs to the 2H phosphoesterase superfamily. ThpR family.</text>
</comment>
<dbReference type="InterPro" id="IPR009097">
    <property type="entry name" value="Cyclic_Pdiesterase"/>
</dbReference>